<dbReference type="PANTHER" id="PTHR22899:SF0">
    <property type="entry name" value="F-BOX ASSOCIATED DOMAIN-CONTAINING PROTEIN-RELATED"/>
    <property type="match status" value="1"/>
</dbReference>
<protein>
    <recommendedName>
        <fullName evidence="2">F-box domain-containing protein</fullName>
    </recommendedName>
</protein>
<comment type="caution">
    <text evidence="3">The sequence shown here is derived from an EMBL/GenBank/DDBJ whole genome shotgun (WGS) entry which is preliminary data.</text>
</comment>
<evidence type="ECO:0000256" key="1">
    <source>
        <dbReference type="SAM" id="MobiDB-lite"/>
    </source>
</evidence>
<dbReference type="InterPro" id="IPR012885">
    <property type="entry name" value="F-box_Sdz-33"/>
</dbReference>
<proteinExistence type="predicted"/>
<dbReference type="PROSITE" id="PS50181">
    <property type="entry name" value="FBOX"/>
    <property type="match status" value="1"/>
</dbReference>
<dbReference type="Proteomes" id="UP000483820">
    <property type="component" value="Chromosome III"/>
</dbReference>
<evidence type="ECO:0000313" key="4">
    <source>
        <dbReference type="Proteomes" id="UP000483820"/>
    </source>
</evidence>
<dbReference type="RefSeq" id="XP_003104927.2">
    <property type="nucleotide sequence ID" value="XM_003104879.2"/>
</dbReference>
<dbReference type="PANTHER" id="PTHR22899">
    <property type="entry name" value="CYCLIN-RELATED F-BOX FAMILY"/>
    <property type="match status" value="1"/>
</dbReference>
<dbReference type="Pfam" id="PF00646">
    <property type="entry name" value="F-box"/>
    <property type="match status" value="1"/>
</dbReference>
<name>A0A6A5H045_CAERE</name>
<feature type="compositionally biased region" description="Basic and acidic residues" evidence="1">
    <location>
        <begin position="1"/>
        <end position="16"/>
    </location>
</feature>
<dbReference type="Pfam" id="PF07735">
    <property type="entry name" value="FBA_2"/>
    <property type="match status" value="1"/>
</dbReference>
<dbReference type="InterPro" id="IPR001810">
    <property type="entry name" value="F-box_dom"/>
</dbReference>
<dbReference type="KEGG" id="crq:GCK72_008269"/>
<dbReference type="EMBL" id="WUAV01000003">
    <property type="protein sequence ID" value="KAF1760023.1"/>
    <property type="molecule type" value="Genomic_DNA"/>
</dbReference>
<evidence type="ECO:0000313" key="3">
    <source>
        <dbReference type="EMBL" id="KAF1760023.1"/>
    </source>
</evidence>
<feature type="region of interest" description="Disordered" evidence="1">
    <location>
        <begin position="1"/>
        <end position="52"/>
    </location>
</feature>
<feature type="compositionally biased region" description="Basic and acidic residues" evidence="1">
    <location>
        <begin position="25"/>
        <end position="41"/>
    </location>
</feature>
<organism evidence="3 4">
    <name type="scientific">Caenorhabditis remanei</name>
    <name type="common">Caenorhabditis vulgaris</name>
    <dbReference type="NCBI Taxonomy" id="31234"/>
    <lineage>
        <taxon>Eukaryota</taxon>
        <taxon>Metazoa</taxon>
        <taxon>Ecdysozoa</taxon>
        <taxon>Nematoda</taxon>
        <taxon>Chromadorea</taxon>
        <taxon>Rhabditida</taxon>
        <taxon>Rhabditina</taxon>
        <taxon>Rhabditomorpha</taxon>
        <taxon>Rhabditoidea</taxon>
        <taxon>Rhabditidae</taxon>
        <taxon>Peloderinae</taxon>
        <taxon>Caenorhabditis</taxon>
    </lineage>
</organism>
<sequence length="506" mass="57991">MAEERKGTPETTRKLEFGQAGDIWNQKEARDDQEDCHETSHGDPPSNDENLRSESDIYRGVRLLPLMVKWWFGIGKGEGNCWFPFVNSKTTYVCPTDIFKVIDLATVAVEPSTFKFIDFTTLFARSERNEKVMLKTARFGYLLNLCASPGRPTDPRLTHSSLSPAAAMSSSFPLFNLPLEAILQVIKTMDPFAFIGFTLLSKRAQVLVNSLNLETVGIKVEVTDSIFVCMLVGENILEWEFTKGNQSKPDKMKLKIFEERPKRGWTIIGYNFKEWMDYFKTTFDCSGFHWIEFREGSHVQDINEIGTSIGWIKELQISIHTDERDHVELILKHFPTKSLRLRGTSDILLHPHRVLIQNYDSLELLSGPEKPVSLTIDEMLLLNSKEIKIGLINLTEKNINRFIKHWLRGSNPRIESLKIQVLSADEEVVFPIINKAVVFKGINHMEVPINQVRYFKSSSGETLPIKGGYDFYRNDRTKATIDIYGDEDSCLLTMYVWYPHCVGNSE</sequence>
<dbReference type="CTD" id="9809587"/>
<evidence type="ECO:0000259" key="2">
    <source>
        <dbReference type="PROSITE" id="PS50181"/>
    </source>
</evidence>
<gene>
    <name evidence="3" type="ORF">GCK72_008269</name>
</gene>
<dbReference type="AlphaFoldDB" id="A0A6A5H045"/>
<dbReference type="GeneID" id="9809587"/>
<feature type="domain" description="F-box" evidence="2">
    <location>
        <begin position="171"/>
        <end position="220"/>
    </location>
</feature>
<reference evidence="3 4" key="1">
    <citation type="submission" date="2019-12" db="EMBL/GenBank/DDBJ databases">
        <title>Chromosome-level assembly of the Caenorhabditis remanei genome.</title>
        <authorList>
            <person name="Teterina A.A."/>
            <person name="Willis J.H."/>
            <person name="Phillips P.C."/>
        </authorList>
    </citation>
    <scope>NUCLEOTIDE SEQUENCE [LARGE SCALE GENOMIC DNA]</scope>
    <source>
        <strain evidence="3 4">PX506</strain>
        <tissue evidence="3">Whole organism</tissue>
    </source>
</reference>
<accession>A0A6A5H045</accession>
<dbReference type="InterPro" id="IPR053222">
    <property type="entry name" value="Zygotic_Embryogenesis-Asso"/>
</dbReference>